<reference evidence="3" key="1">
    <citation type="submission" date="2021-03" db="EMBL/GenBank/DDBJ databases">
        <authorList>
            <person name="Tran Van P."/>
        </authorList>
    </citation>
    <scope>NUCLEOTIDE SEQUENCE</scope>
</reference>
<dbReference type="PROSITE" id="PS50010">
    <property type="entry name" value="DH_2"/>
    <property type="match status" value="1"/>
</dbReference>
<feature type="region of interest" description="Disordered" evidence="1">
    <location>
        <begin position="20"/>
        <end position="47"/>
    </location>
</feature>
<accession>A0ABN7NNI4</accession>
<dbReference type="PANTHER" id="PTHR22834">
    <property type="entry name" value="NUCLEAR FUSION PROTEIN FUS2"/>
    <property type="match status" value="1"/>
</dbReference>
<protein>
    <recommendedName>
        <fullName evidence="2">DH domain-containing protein</fullName>
    </recommendedName>
</protein>
<name>A0ABN7NNI4_TIMPD</name>
<dbReference type="Gene3D" id="1.20.900.10">
    <property type="entry name" value="Dbl homology (DH) domain"/>
    <property type="match status" value="1"/>
</dbReference>
<dbReference type="EMBL" id="CAJPIN010001908">
    <property type="protein sequence ID" value="CAG2054947.1"/>
    <property type="molecule type" value="Genomic_DNA"/>
</dbReference>
<evidence type="ECO:0000259" key="2">
    <source>
        <dbReference type="PROSITE" id="PS50010"/>
    </source>
</evidence>
<dbReference type="InterPro" id="IPR000219">
    <property type="entry name" value="DH_dom"/>
</dbReference>
<dbReference type="Pfam" id="PF00621">
    <property type="entry name" value="RhoGEF"/>
    <property type="match status" value="1"/>
</dbReference>
<evidence type="ECO:0000256" key="1">
    <source>
        <dbReference type="SAM" id="MobiDB-lite"/>
    </source>
</evidence>
<gene>
    <name evidence="3" type="ORF">TPAB3V08_LOCUS1963</name>
</gene>
<dbReference type="SUPFAM" id="SSF48065">
    <property type="entry name" value="DBL homology domain (DH-domain)"/>
    <property type="match status" value="1"/>
</dbReference>
<dbReference type="Proteomes" id="UP001153148">
    <property type="component" value="Unassembled WGS sequence"/>
</dbReference>
<dbReference type="InterPro" id="IPR051492">
    <property type="entry name" value="Dynamin-Rho_GEF"/>
</dbReference>
<feature type="domain" description="DH" evidence="2">
    <location>
        <begin position="64"/>
        <end position="242"/>
    </location>
</feature>
<organism evidence="3 4">
    <name type="scientific">Timema podura</name>
    <name type="common">Walking stick</name>
    <dbReference type="NCBI Taxonomy" id="61482"/>
    <lineage>
        <taxon>Eukaryota</taxon>
        <taxon>Metazoa</taxon>
        <taxon>Ecdysozoa</taxon>
        <taxon>Arthropoda</taxon>
        <taxon>Hexapoda</taxon>
        <taxon>Insecta</taxon>
        <taxon>Pterygota</taxon>
        <taxon>Neoptera</taxon>
        <taxon>Polyneoptera</taxon>
        <taxon>Phasmatodea</taxon>
        <taxon>Timematodea</taxon>
        <taxon>Timematoidea</taxon>
        <taxon>Timematidae</taxon>
        <taxon>Timema</taxon>
    </lineage>
</organism>
<evidence type="ECO:0000313" key="4">
    <source>
        <dbReference type="Proteomes" id="UP001153148"/>
    </source>
</evidence>
<feature type="region of interest" description="Disordered" evidence="1">
    <location>
        <begin position="253"/>
        <end position="285"/>
    </location>
</feature>
<dbReference type="InterPro" id="IPR035899">
    <property type="entry name" value="DBL_dom_sf"/>
</dbReference>
<sequence>MSDLCERVWPGMVCGGGKAWEGGRPVQPRSANNAPGSRKGGLPKIKLPMRNDTWSPPRCVSRVLNLAEDFLDLLQLAMKGKSEEDQCVGSCFLQVADKMKLVYGLYCMNHDNALTLFEKYESNPDIKTAFDKGLETLRYQIVCFDMSSILIKPVQRILKYPLIINELIKVSSNTDSIFVGLYSMFLFIRNSARDYIVNIRNHMSVSTNEIVRDFVPSKSSKENRLHQGVSVKQSANHNIRIKETKNNFVEKTSNDELKDVDGSKTPTDDSSRHDRHHVDLKQNPPYEEENLTLASNHLNQKEDFCGFGPDTEPLVPVNAII</sequence>
<dbReference type="PANTHER" id="PTHR22834:SF20">
    <property type="entry name" value="SH3 DOMAIN-CONTAINING PROTEIN"/>
    <property type="match status" value="1"/>
</dbReference>
<evidence type="ECO:0000313" key="3">
    <source>
        <dbReference type="EMBL" id="CAG2054947.1"/>
    </source>
</evidence>
<comment type="caution">
    <text evidence="3">The sequence shown here is derived from an EMBL/GenBank/DDBJ whole genome shotgun (WGS) entry which is preliminary data.</text>
</comment>
<proteinExistence type="predicted"/>
<keyword evidence="4" id="KW-1185">Reference proteome</keyword>
<feature type="compositionally biased region" description="Basic and acidic residues" evidence="1">
    <location>
        <begin position="253"/>
        <end position="280"/>
    </location>
</feature>